<feature type="region of interest" description="Disordered" evidence="1">
    <location>
        <begin position="562"/>
        <end position="602"/>
    </location>
</feature>
<feature type="compositionally biased region" description="Polar residues" evidence="1">
    <location>
        <begin position="478"/>
        <end position="488"/>
    </location>
</feature>
<feature type="region of interest" description="Disordered" evidence="1">
    <location>
        <begin position="472"/>
        <end position="512"/>
    </location>
</feature>
<feature type="compositionally biased region" description="Basic and acidic residues" evidence="1">
    <location>
        <begin position="313"/>
        <end position="325"/>
    </location>
</feature>
<keyword evidence="4" id="KW-1185">Reference proteome</keyword>
<evidence type="ECO:0000256" key="1">
    <source>
        <dbReference type="SAM" id="MobiDB-lite"/>
    </source>
</evidence>
<feature type="compositionally biased region" description="Polar residues" evidence="1">
    <location>
        <begin position="575"/>
        <end position="589"/>
    </location>
</feature>
<dbReference type="SUPFAM" id="SSF46689">
    <property type="entry name" value="Homeodomain-like"/>
    <property type="match status" value="1"/>
</dbReference>
<dbReference type="Gene3D" id="1.10.10.60">
    <property type="entry name" value="Homeodomain-like"/>
    <property type="match status" value="1"/>
</dbReference>
<dbReference type="VEuPathDB" id="FungiDB:PMAA_000780"/>
<feature type="compositionally biased region" description="Polar residues" evidence="1">
    <location>
        <begin position="249"/>
        <end position="268"/>
    </location>
</feature>
<feature type="compositionally biased region" description="Basic and acidic residues" evidence="1">
    <location>
        <begin position="500"/>
        <end position="512"/>
    </location>
</feature>
<accession>B6QS92</accession>
<organism evidence="3 4">
    <name type="scientific">Talaromyces marneffei (strain ATCC 18224 / CBS 334.59 / QM 7333)</name>
    <name type="common">Penicillium marneffei</name>
    <dbReference type="NCBI Taxonomy" id="441960"/>
    <lineage>
        <taxon>Eukaryota</taxon>
        <taxon>Fungi</taxon>
        <taxon>Dikarya</taxon>
        <taxon>Ascomycota</taxon>
        <taxon>Pezizomycotina</taxon>
        <taxon>Eurotiomycetes</taxon>
        <taxon>Eurotiomycetidae</taxon>
        <taxon>Eurotiales</taxon>
        <taxon>Trichocomaceae</taxon>
        <taxon>Talaromyces</taxon>
        <taxon>Talaromyces sect. Talaromyces</taxon>
    </lineage>
</organism>
<dbReference type="EMBL" id="DS995905">
    <property type="protein sequence ID" value="EEA19277.1"/>
    <property type="molecule type" value="Genomic_DNA"/>
</dbReference>
<dbReference type="InterPro" id="IPR001005">
    <property type="entry name" value="SANT/Myb"/>
</dbReference>
<proteinExistence type="predicted"/>
<dbReference type="SMART" id="SM00717">
    <property type="entry name" value="SANT"/>
    <property type="match status" value="1"/>
</dbReference>
<reference evidence="4" key="1">
    <citation type="journal article" date="2015" name="Genome Announc.">
        <title>Genome sequence of the AIDS-associated pathogen Penicillium marneffei (ATCC18224) and its near taxonomic relative Talaromyces stipitatus (ATCC10500).</title>
        <authorList>
            <person name="Nierman W.C."/>
            <person name="Fedorova-Abrams N.D."/>
            <person name="Andrianopoulos A."/>
        </authorList>
    </citation>
    <scope>NUCLEOTIDE SEQUENCE [LARGE SCALE GENOMIC DNA]</scope>
    <source>
        <strain evidence="4">ATCC 18224 / CBS 334.59 / QM 7333</strain>
    </source>
</reference>
<gene>
    <name evidence="3" type="ORF">PMAA_000780</name>
</gene>
<dbReference type="OrthoDB" id="4223402at2759"/>
<dbReference type="PhylomeDB" id="B6QS92"/>
<feature type="compositionally biased region" description="Basic and acidic residues" evidence="1">
    <location>
        <begin position="93"/>
        <end position="104"/>
    </location>
</feature>
<protein>
    <recommendedName>
        <fullName evidence="2">Myb-like domain-containing protein</fullName>
    </recommendedName>
</protein>
<dbReference type="AlphaFoldDB" id="B6QS92"/>
<feature type="region of interest" description="Disordered" evidence="1">
    <location>
        <begin position="81"/>
        <end position="141"/>
    </location>
</feature>
<dbReference type="HOGENOM" id="CLU_453483_0_0_1"/>
<name>B6QS92_TALMQ</name>
<dbReference type="InterPro" id="IPR009057">
    <property type="entry name" value="Homeodomain-like_sf"/>
</dbReference>
<feature type="compositionally biased region" description="Polar residues" evidence="1">
    <location>
        <begin position="284"/>
        <end position="293"/>
    </location>
</feature>
<evidence type="ECO:0000313" key="3">
    <source>
        <dbReference type="EMBL" id="EEA19277.1"/>
    </source>
</evidence>
<feature type="compositionally biased region" description="Polar residues" evidence="1">
    <location>
        <begin position="118"/>
        <end position="137"/>
    </location>
</feature>
<dbReference type="Proteomes" id="UP000001294">
    <property type="component" value="Unassembled WGS sequence"/>
</dbReference>
<evidence type="ECO:0000313" key="4">
    <source>
        <dbReference type="Proteomes" id="UP000001294"/>
    </source>
</evidence>
<feature type="region of interest" description="Disordered" evidence="1">
    <location>
        <begin position="246"/>
        <end position="373"/>
    </location>
</feature>
<sequence length="602" mass="66957">MAYISLDNVVEYEYPKPKKPSKLPLIPCGASSFQSTTEPFLNRSPSIAVCATVVPPTSATENPSFLANINSVATQTQFQIEESCPPPSATIVDSDRSDEKDKNNDQNICDQKIDQDACQRSNEQTHSNHYTEKNNGLSEPPEATERLLAEDATGTRFLEIGISPLLSDSEIERHDSAAPDTFIEEIPSTVLDDPIVSAVQSDTTGIDHISMSPVNTPTGDETCLDTLADKGRRRSVCQHSPIAEAAVAQSASTQPRQNRSQQGRNSSVRVPCKSLSVVVPRRPLQSSKLSHTTRQSRRSRFIPSTESDDSGDSDYHEYSHAKSRIEDDEPAARPTKRKRRVDADMETSQLHRKRVYAQADPTSSPPRLASPESMIQSSISPETIRIQGQFLRKVSLSRVEYCCWVTEDINSTTSNLASSDILASFKRLADEGRQSTGMSDFQAIDIEGLFTRELKPCGYIWSFNFKEKHTKSLDHHTSSQQGRLSPSPDSFEEDEQVSQRIDESAKSVSSKGKEYTAEEDELIVTLKEIEKLPWSVISAYFPGRTKATLQVRYCTVLKKHKKRKASQTKGAEAVSKQNTESSGRQYSLRQSRRSPERYVPGS</sequence>
<dbReference type="CDD" id="cd00167">
    <property type="entry name" value="SANT"/>
    <property type="match status" value="1"/>
</dbReference>
<feature type="domain" description="Myb-like" evidence="2">
    <location>
        <begin position="511"/>
        <end position="559"/>
    </location>
</feature>
<evidence type="ECO:0000259" key="2">
    <source>
        <dbReference type="SMART" id="SM00717"/>
    </source>
</evidence>